<dbReference type="Proteomes" id="UP000476064">
    <property type="component" value="Chromosome"/>
</dbReference>
<evidence type="ECO:0000313" key="1">
    <source>
        <dbReference type="EMBL" id="QHT61602.1"/>
    </source>
</evidence>
<dbReference type="EMBL" id="CP048209">
    <property type="protein sequence ID" value="QHT61602.1"/>
    <property type="molecule type" value="Genomic_DNA"/>
</dbReference>
<dbReference type="RefSeq" id="WP_162358041.1">
    <property type="nucleotide sequence ID" value="NZ_CP048209.1"/>
</dbReference>
<protein>
    <submittedName>
        <fullName evidence="1">Uncharacterized protein</fullName>
    </submittedName>
</protein>
<accession>A0A6C0FZU7</accession>
<dbReference type="KEGG" id="plyc:GXP70_17580"/>
<reference evidence="1 2" key="1">
    <citation type="submission" date="2020-01" db="EMBL/GenBank/DDBJ databases">
        <title>Paenibacillus sp. nov., isolated from tomato rhizosphere.</title>
        <authorList>
            <person name="Weon H.-Y."/>
            <person name="Lee S.A."/>
        </authorList>
    </citation>
    <scope>NUCLEOTIDE SEQUENCE [LARGE SCALE GENOMIC DNA]</scope>
    <source>
        <strain evidence="1 2">12200R-189</strain>
    </source>
</reference>
<gene>
    <name evidence="1" type="ORF">GXP70_17580</name>
</gene>
<evidence type="ECO:0000313" key="2">
    <source>
        <dbReference type="Proteomes" id="UP000476064"/>
    </source>
</evidence>
<sequence length="304" mass="33923">MEVLDTKRCLFCDALVQVKHKGGSEWYMNCLCSPSGSYGLKDGSSEPFRLLSYAEKRSAFPIISAYIREQSDCEETVVVAYDELGAILQSPLIPLTPEEKGLKLLRYLHRHSNGPGEPVVINQFSQCFNLTYSLNLQELVYLVEKLKEEGMIERIGSTFRLTEKGWLEADASASGKAYKPCFVLLPDGEEDMAQQWTENVFPRLLQLGYAPKLVHQGRPRSAADTPVQEAMQQLLTCKLLIADISAPEAETWMYAGYALGNDIPVAWTCRSSAAGTPPAGVRPIQWEHAEQLADQLQQAMSRDK</sequence>
<organism evidence="1 2">
    <name type="scientific">Paenibacillus lycopersici</name>
    <dbReference type="NCBI Taxonomy" id="2704462"/>
    <lineage>
        <taxon>Bacteria</taxon>
        <taxon>Bacillati</taxon>
        <taxon>Bacillota</taxon>
        <taxon>Bacilli</taxon>
        <taxon>Bacillales</taxon>
        <taxon>Paenibacillaceae</taxon>
        <taxon>Paenibacillus</taxon>
    </lineage>
</organism>
<keyword evidence="2" id="KW-1185">Reference proteome</keyword>
<proteinExistence type="predicted"/>
<dbReference type="AlphaFoldDB" id="A0A6C0FZU7"/>
<name>A0A6C0FZU7_9BACL</name>